<dbReference type="SUPFAM" id="SSF50242">
    <property type="entry name" value="TIMP-like"/>
    <property type="match status" value="1"/>
</dbReference>
<protein>
    <recommendedName>
        <fullName evidence="3">Tissue inhibitor of metalloproteinase</fullName>
    </recommendedName>
</protein>
<proteinExistence type="predicted"/>
<sequence>MENQRINHLYFNKQRLMAKFNILLLTILVLNSIGAYACSCVNRGLTENFQQSEFVAKAKIIKITPDPKNEMYHDAELELIAVYKGERLKRIKITSELNSSCAFLPAVNSTWIIFAAKWQGVLSFGFCSGGLNFSRTFDPVKYPNGGLHYFKRMALQQQVLEYLSSNKLLNPNPLGLDTFNHELLTIKGFKNKDEIAVFEVDLTTDLSISAIRNVKKFENEALTKAVFDSMKTDVILVKPRNKTTPKPTQMLMFCYFFEKDTGESYVSLF</sequence>
<dbReference type="Gene3D" id="2.40.50.120">
    <property type="match status" value="1"/>
</dbReference>
<comment type="caution">
    <text evidence="1">The sequence shown here is derived from an EMBL/GenBank/DDBJ whole genome shotgun (WGS) entry which is preliminary data.</text>
</comment>
<reference evidence="1 2" key="1">
    <citation type="submission" date="2019-02" db="EMBL/GenBank/DDBJ databases">
        <title>Pedobacter sp. RP-1-14 sp. nov., isolated from Arctic soil.</title>
        <authorList>
            <person name="Dahal R.H."/>
        </authorList>
    </citation>
    <scope>NUCLEOTIDE SEQUENCE [LARGE SCALE GENOMIC DNA]</scope>
    <source>
        <strain evidence="1 2">RP-1-14</strain>
    </source>
</reference>
<keyword evidence="2" id="KW-1185">Reference proteome</keyword>
<evidence type="ECO:0000313" key="1">
    <source>
        <dbReference type="EMBL" id="TCD01241.1"/>
    </source>
</evidence>
<gene>
    <name evidence="1" type="ORF">EZ437_10820</name>
</gene>
<name>A0A4R0NKI8_9SPHI</name>
<dbReference type="EMBL" id="SJSL01000002">
    <property type="protein sequence ID" value="TCD01241.1"/>
    <property type="molecule type" value="Genomic_DNA"/>
</dbReference>
<evidence type="ECO:0008006" key="3">
    <source>
        <dbReference type="Google" id="ProtNLM"/>
    </source>
</evidence>
<dbReference type="InterPro" id="IPR008993">
    <property type="entry name" value="TIMP-like_OB-fold"/>
</dbReference>
<organism evidence="1 2">
    <name type="scientific">Pedobacter psychroterrae</name>
    <dbReference type="NCBI Taxonomy" id="2530453"/>
    <lineage>
        <taxon>Bacteria</taxon>
        <taxon>Pseudomonadati</taxon>
        <taxon>Bacteroidota</taxon>
        <taxon>Sphingobacteriia</taxon>
        <taxon>Sphingobacteriales</taxon>
        <taxon>Sphingobacteriaceae</taxon>
        <taxon>Pedobacter</taxon>
    </lineage>
</organism>
<accession>A0A4R0NKI8</accession>
<dbReference type="OrthoDB" id="824130at2"/>
<dbReference type="RefSeq" id="WP_131595933.1">
    <property type="nucleotide sequence ID" value="NZ_SJSL01000002.1"/>
</dbReference>
<dbReference type="Proteomes" id="UP000293347">
    <property type="component" value="Unassembled WGS sequence"/>
</dbReference>
<dbReference type="AlphaFoldDB" id="A0A4R0NKI8"/>
<evidence type="ECO:0000313" key="2">
    <source>
        <dbReference type="Proteomes" id="UP000293347"/>
    </source>
</evidence>